<organism evidence="6 7">
    <name type="scientific">Mediterraneibacter gnavus (strain ATCC 29149 / DSM 114966 / JCM 6515 / VPI C7-9)</name>
    <name type="common">Ruminococcus gnavus</name>
    <dbReference type="NCBI Taxonomy" id="411470"/>
    <lineage>
        <taxon>Bacteria</taxon>
        <taxon>Bacillati</taxon>
        <taxon>Bacillota</taxon>
        <taxon>Clostridia</taxon>
        <taxon>Lachnospirales</taxon>
        <taxon>Lachnospiraceae</taxon>
        <taxon>Mediterraneibacter</taxon>
    </lineage>
</organism>
<dbReference type="InterPro" id="IPR002502">
    <property type="entry name" value="Amidase_domain"/>
</dbReference>
<proteinExistence type="predicted"/>
<comment type="caution">
    <text evidence="6">The sequence shown here is derived from an EMBL/GenBank/DDBJ whole genome shotgun (WGS) entry which is preliminary data.</text>
</comment>
<dbReference type="Gene3D" id="3.40.80.10">
    <property type="entry name" value="Peptidoglycan recognition protein-like"/>
    <property type="match status" value="1"/>
</dbReference>
<evidence type="ECO:0000256" key="3">
    <source>
        <dbReference type="ARBA" id="ARBA00022801"/>
    </source>
</evidence>
<dbReference type="InterPro" id="IPR051206">
    <property type="entry name" value="NAMLAA_amidase_2"/>
</dbReference>
<dbReference type="Gene3D" id="1.10.530.10">
    <property type="match status" value="1"/>
</dbReference>
<name>A7B3F8_MEDG7</name>
<dbReference type="SMART" id="SM00644">
    <property type="entry name" value="Ami_2"/>
    <property type="match status" value="1"/>
</dbReference>
<dbReference type="Proteomes" id="UP000004410">
    <property type="component" value="Unassembled WGS sequence"/>
</dbReference>
<dbReference type="SUPFAM" id="SSF55846">
    <property type="entry name" value="N-acetylmuramoyl-L-alanine amidase-like"/>
    <property type="match status" value="1"/>
</dbReference>
<dbReference type="GO" id="GO:0071555">
    <property type="term" value="P:cell wall organization"/>
    <property type="evidence" value="ECO:0007669"/>
    <property type="project" value="UniProtKB-KW"/>
</dbReference>
<dbReference type="Pfam" id="PF01510">
    <property type="entry name" value="Amidase_2"/>
    <property type="match status" value="1"/>
</dbReference>
<dbReference type="RefSeq" id="WP_003023292.1">
    <property type="nucleotide sequence ID" value="NZ_AAYG02000016.1"/>
</dbReference>
<dbReference type="eggNOG" id="COG0860">
    <property type="taxonomic scope" value="Bacteria"/>
</dbReference>
<feature type="domain" description="N-acetylmuramoyl-L-alanine amidase" evidence="5">
    <location>
        <begin position="9"/>
        <end position="153"/>
    </location>
</feature>
<keyword evidence="4" id="KW-0961">Cell wall biogenesis/degradation</keyword>
<dbReference type="PANTHER" id="PTHR30417">
    <property type="entry name" value="N-ACETYLMURAMOYL-L-ALANINE AMIDASE AMID"/>
    <property type="match status" value="1"/>
</dbReference>
<reference evidence="6 7" key="1">
    <citation type="submission" date="2007-04" db="EMBL/GenBank/DDBJ databases">
        <authorList>
            <person name="Fulton L."/>
            <person name="Clifton S."/>
            <person name="Fulton B."/>
            <person name="Xu J."/>
            <person name="Minx P."/>
            <person name="Pepin K.H."/>
            <person name="Johnson M."/>
            <person name="Thiruvilangam P."/>
            <person name="Bhonagiri V."/>
            <person name="Nash W.E."/>
            <person name="Mardis E.R."/>
            <person name="Wilson R.K."/>
        </authorList>
    </citation>
    <scope>NUCLEOTIDE SEQUENCE [LARGE SCALE GENOMIC DNA]</scope>
    <source>
        <strain evidence="6 7">ATCC 29149</strain>
    </source>
</reference>
<evidence type="ECO:0000259" key="5">
    <source>
        <dbReference type="SMART" id="SM00644"/>
    </source>
</evidence>
<dbReference type="PaxDb" id="411470-RUMGNA_02087"/>
<evidence type="ECO:0000256" key="1">
    <source>
        <dbReference type="ARBA" id="ARBA00001561"/>
    </source>
</evidence>
<evidence type="ECO:0000256" key="4">
    <source>
        <dbReference type="ARBA" id="ARBA00023316"/>
    </source>
</evidence>
<gene>
    <name evidence="6" type="ORF">RUMGNA_02087</name>
</gene>
<dbReference type="GeneID" id="57435099"/>
<dbReference type="EMBL" id="AAYG02000016">
    <property type="protein sequence ID" value="EDN77484.1"/>
    <property type="molecule type" value="Genomic_DNA"/>
</dbReference>
<comment type="catalytic activity">
    <reaction evidence="1">
        <text>Hydrolyzes the link between N-acetylmuramoyl residues and L-amino acid residues in certain cell-wall glycopeptides.</text>
        <dbReference type="EC" id="3.5.1.28"/>
    </reaction>
</comment>
<dbReference type="PANTHER" id="PTHR30417:SF1">
    <property type="entry name" value="N-ACETYLMURAMOYL-L-ALANINE AMIDASE AMID"/>
    <property type="match status" value="1"/>
</dbReference>
<dbReference type="GO" id="GO:0009254">
    <property type="term" value="P:peptidoglycan turnover"/>
    <property type="evidence" value="ECO:0007669"/>
    <property type="project" value="TreeGrafter"/>
</dbReference>
<dbReference type="AlphaFoldDB" id="A7B3F8"/>
<dbReference type="InterPro" id="IPR036505">
    <property type="entry name" value="Amidase/PGRP_sf"/>
</dbReference>
<reference evidence="6 7" key="2">
    <citation type="submission" date="2007-06" db="EMBL/GenBank/DDBJ databases">
        <title>Draft genome sequence of Ruminococcus gnavus (ATCC 29149).</title>
        <authorList>
            <person name="Sudarsanam P."/>
            <person name="Ley R."/>
            <person name="Guruge J."/>
            <person name="Turnbaugh P.J."/>
            <person name="Mahowald M."/>
            <person name="Liep D."/>
            <person name="Gordon J."/>
        </authorList>
    </citation>
    <scope>NUCLEOTIDE SEQUENCE [LARGE SCALE GENOMIC DNA]</scope>
    <source>
        <strain evidence="6 7">ATCC 29149</strain>
    </source>
</reference>
<dbReference type="GO" id="GO:0009253">
    <property type="term" value="P:peptidoglycan catabolic process"/>
    <property type="evidence" value="ECO:0007669"/>
    <property type="project" value="InterPro"/>
</dbReference>
<evidence type="ECO:0000313" key="6">
    <source>
        <dbReference type="EMBL" id="EDN77484.1"/>
    </source>
</evidence>
<accession>A7B3F8</accession>
<dbReference type="GO" id="GO:0008745">
    <property type="term" value="F:N-acetylmuramoyl-L-alanine amidase activity"/>
    <property type="evidence" value="ECO:0007669"/>
    <property type="project" value="UniProtKB-EC"/>
</dbReference>
<evidence type="ECO:0000313" key="7">
    <source>
        <dbReference type="Proteomes" id="UP000004410"/>
    </source>
</evidence>
<evidence type="ECO:0000256" key="2">
    <source>
        <dbReference type="ARBA" id="ARBA00011901"/>
    </source>
</evidence>
<dbReference type="InterPro" id="IPR041219">
    <property type="entry name" value="Phage_lysozyme2"/>
</dbReference>
<dbReference type="EC" id="3.5.1.28" evidence="2"/>
<dbReference type="CDD" id="cd06583">
    <property type="entry name" value="PGRP"/>
    <property type="match status" value="1"/>
</dbReference>
<dbReference type="Pfam" id="PF18013">
    <property type="entry name" value="Phage_lysozyme2"/>
    <property type="match status" value="1"/>
</dbReference>
<dbReference type="eggNOG" id="COG3023">
    <property type="taxonomic scope" value="Bacteria"/>
</dbReference>
<keyword evidence="3" id="KW-0378">Hydrolase</keyword>
<sequence length="469" mass="51179">MKINRMISGYNFNKGSISRIKYIVIHYVGALGGAEDNCRYYGGGNRNASAHYFVGFNGEVWQCVEDANIAWHCGASSYKHAECRNANSIGIEMCVRKKNTKSMGATDKDWYFEDATVEAAAELTRYLMNKYGVPASHVIRHYDVTGKICPNPYVYNTSAHTWDEFKRKISGQAETPQGSNEKIIWNFLTGKGLNAYAVAGIMGNLYAESGLMPNNLQNTYNNKLGKTDAEYTAAVDNGSYGNFVKDSAGYGLAQWTYWSRKQALLNHAKQAGVSIADLNMQLGFLWEELQGYTVVMDALKKAGSVRAASDAVLTGYEKPADQSETVKKKRAEYGEGYYKKYAAGNGTKYYRVRKSWTDAASQLGAFTSLENAKSACKAGYTVYDDNGKAVYTAAGQQASAGVPFSVQVDILDLNIRTGAGTNYAKTGETTGKGVFTIMEVKAGQGASAGWGRLKSGAGWISLDYATRLA</sequence>
<protein>
    <recommendedName>
        <fullName evidence="2">N-acetylmuramoyl-L-alanine amidase</fullName>
        <ecNumber evidence="2">3.5.1.28</ecNumber>
    </recommendedName>
</protein>